<name>A0A4R2MX74_9BURK</name>
<evidence type="ECO:0000313" key="2">
    <source>
        <dbReference type="EMBL" id="TCP11636.1"/>
    </source>
</evidence>
<protein>
    <submittedName>
        <fullName evidence="2">General secretion pathway protein I</fullName>
    </submittedName>
</protein>
<evidence type="ECO:0000313" key="3">
    <source>
        <dbReference type="Proteomes" id="UP000295182"/>
    </source>
</evidence>
<evidence type="ECO:0000256" key="1">
    <source>
        <dbReference type="SAM" id="Phobius"/>
    </source>
</evidence>
<dbReference type="AlphaFoldDB" id="A0A4R2MX74"/>
<organism evidence="2 3">
    <name type="scientific">Simplicispira metamorpha</name>
    <dbReference type="NCBI Taxonomy" id="80881"/>
    <lineage>
        <taxon>Bacteria</taxon>
        <taxon>Pseudomonadati</taxon>
        <taxon>Pseudomonadota</taxon>
        <taxon>Betaproteobacteria</taxon>
        <taxon>Burkholderiales</taxon>
        <taxon>Comamonadaceae</taxon>
        <taxon>Simplicispira</taxon>
    </lineage>
</organism>
<sequence>MRIGHPFGYQRGLSLLELLVAFAIMAIALGMLYKATGSSARQVGETQSYQRAVLLAESLLAARDAVPAEGWSESGQSAGFTWTVRSQPYATPVSQSNPGAPLLHALHMVVGWSEGALERRVELHTLRPQRAPVAGGTP</sequence>
<reference evidence="2 3" key="1">
    <citation type="submission" date="2019-03" db="EMBL/GenBank/DDBJ databases">
        <title>Genomic Encyclopedia of Type Strains, Phase IV (KMG-IV): sequencing the most valuable type-strain genomes for metagenomic binning, comparative biology and taxonomic classification.</title>
        <authorList>
            <person name="Goeker M."/>
        </authorList>
    </citation>
    <scope>NUCLEOTIDE SEQUENCE [LARGE SCALE GENOMIC DNA]</scope>
    <source>
        <strain evidence="2 3">DSM 1837</strain>
    </source>
</reference>
<dbReference type="Pfam" id="PF07963">
    <property type="entry name" value="N_methyl"/>
    <property type="match status" value="1"/>
</dbReference>
<dbReference type="OrthoDB" id="7864109at2"/>
<gene>
    <name evidence="2" type="ORF">EV674_1428</name>
</gene>
<dbReference type="NCBIfam" id="TIGR02532">
    <property type="entry name" value="IV_pilin_GFxxxE"/>
    <property type="match status" value="1"/>
</dbReference>
<keyword evidence="1" id="KW-0812">Transmembrane</keyword>
<comment type="caution">
    <text evidence="2">The sequence shown here is derived from an EMBL/GenBank/DDBJ whole genome shotgun (WGS) entry which is preliminary data.</text>
</comment>
<dbReference type="Proteomes" id="UP000295182">
    <property type="component" value="Unassembled WGS sequence"/>
</dbReference>
<proteinExistence type="predicted"/>
<keyword evidence="3" id="KW-1185">Reference proteome</keyword>
<dbReference type="RefSeq" id="WP_119012718.1">
    <property type="nucleotide sequence ID" value="NZ_QXNC01000008.1"/>
</dbReference>
<keyword evidence="1" id="KW-0472">Membrane</keyword>
<dbReference type="InterPro" id="IPR012902">
    <property type="entry name" value="N_methyl_site"/>
</dbReference>
<accession>A0A4R2MX74</accession>
<keyword evidence="1" id="KW-1133">Transmembrane helix</keyword>
<feature type="transmembrane region" description="Helical" evidence="1">
    <location>
        <begin position="12"/>
        <end position="33"/>
    </location>
</feature>
<dbReference type="EMBL" id="SLXH01000042">
    <property type="protein sequence ID" value="TCP11636.1"/>
    <property type="molecule type" value="Genomic_DNA"/>
</dbReference>